<accession>D7P5Q0</accession>
<gene>
    <name evidence="2" type="primary">IVSP4-2</name>
</gene>
<feature type="region of interest" description="Disordered" evidence="1">
    <location>
        <begin position="399"/>
        <end position="431"/>
    </location>
</feature>
<dbReference type="EMBL" id="GQ923583">
    <property type="protein sequence ID" value="ADI40484.1"/>
    <property type="molecule type" value="Genomic_DNA"/>
</dbReference>
<evidence type="ECO:0000313" key="2">
    <source>
        <dbReference type="EMBL" id="ADI40484.1"/>
    </source>
</evidence>
<name>D7P5Q0_HYPDD</name>
<proteinExistence type="predicted"/>
<organism evidence="2">
    <name type="scientific">Hyposoter didymator</name>
    <name type="common">Parasitoid wasp</name>
    <name type="synonym">Ichneumon didymator</name>
    <dbReference type="NCBI Taxonomy" id="260305"/>
    <lineage>
        <taxon>Eukaryota</taxon>
        <taxon>Metazoa</taxon>
        <taxon>Ecdysozoa</taxon>
        <taxon>Arthropoda</taxon>
        <taxon>Hexapoda</taxon>
        <taxon>Insecta</taxon>
        <taxon>Pterygota</taxon>
        <taxon>Neoptera</taxon>
        <taxon>Endopterygota</taxon>
        <taxon>Hymenoptera</taxon>
        <taxon>Apocrita</taxon>
        <taxon>Ichneumonoidea</taxon>
        <taxon>Ichneumonidae</taxon>
        <taxon>Campopleginae</taxon>
        <taxon>Dusona group</taxon>
        <taxon>Hyposoter</taxon>
    </lineage>
</organism>
<dbReference type="AlphaFoldDB" id="D7P5Q0"/>
<feature type="compositionally biased region" description="Basic residues" evidence="1">
    <location>
        <begin position="422"/>
        <end position="431"/>
    </location>
</feature>
<reference evidence="2" key="1">
    <citation type="journal article" date="2010" name="PLoS Pathog.">
        <title>Analysis of virion structural components reveals vestiges of the ancestral ichnovirus genome.</title>
        <authorList>
            <person name="Volkoff A.-N."/>
            <person name="Jouan V."/>
            <person name="Urbach S."/>
            <person name="Samain S."/>
            <person name="Bergoin M."/>
            <person name="Wincker P."/>
            <person name="Demettre E."/>
            <person name="Cousserans F."/>
            <person name="Provost B."/>
            <person name="Coulibaly F."/>
            <person name="Legeai F."/>
            <person name="Beliveau C."/>
            <person name="Cusson M."/>
            <person name="Gyapay G."/>
            <person name="Drezen J.-M."/>
        </authorList>
    </citation>
    <scope>NUCLEOTIDE SEQUENCE</scope>
</reference>
<evidence type="ECO:0000256" key="1">
    <source>
        <dbReference type="SAM" id="MobiDB-lite"/>
    </source>
</evidence>
<protein>
    <submittedName>
        <fullName evidence="2">Uncharacterized protein IVSP4-2</fullName>
    </submittedName>
</protein>
<sequence>MATTAIMKTNTCLAYDTVTLPCATIKSPKMIKFSGNTTFDISFIHPGQKVQSVDEALRFIRTIVSWTTSSVDKIREILRALGTWKFPTPRRSSNIFEITYRFALQHFYRYCCISDGSKLIYDETYFDDLNDYMGENGYVNGQIMWLPPALICETLLFIKEYDENIDYQPEDDQENENYSMSDNLDGNSVNISKLPSVPQSRQDSKAIKTFAGHVVTTNYTEAKNIILSFIKEVLTVESQVNTSALQFFSKQWLSNVYKGCYQFASREAFCMFFNNICIFEFSQHVMFRVPDIRGAFTRRLIIPEVNMKNIQKPTNSKVRDSSSRRVKEGSNEEIGDVLGQICGFKLVDDAPGSEMDLKAINKLNRIPSMIVRMCPNDDDSSVGGGSQLRTATEILGGIAKGTSGRSKNSAIANHAVLPAGRRSAKTSRLRK</sequence>